<comment type="subcellular location">
    <subcellularLocation>
        <location evidence="1">Membrane</location>
        <topology evidence="1">Multi-pass membrane protein</topology>
    </subcellularLocation>
</comment>
<evidence type="ECO:0008006" key="8">
    <source>
        <dbReference type="Google" id="ProtNLM"/>
    </source>
</evidence>
<organism evidence="7">
    <name type="scientific">Candidatus Kentrum sp. LPFa</name>
    <dbReference type="NCBI Taxonomy" id="2126335"/>
    <lineage>
        <taxon>Bacteria</taxon>
        <taxon>Pseudomonadati</taxon>
        <taxon>Pseudomonadota</taxon>
        <taxon>Gammaproteobacteria</taxon>
        <taxon>Candidatus Kentrum</taxon>
    </lineage>
</organism>
<name>A0A450WHN2_9GAMM</name>
<evidence type="ECO:0000313" key="7">
    <source>
        <dbReference type="EMBL" id="VFK16563.1"/>
    </source>
</evidence>
<accession>A0A450WHN2</accession>
<dbReference type="EMBL" id="CAADFK010000097">
    <property type="protein sequence ID" value="VFK16563.1"/>
    <property type="molecule type" value="Genomic_DNA"/>
</dbReference>
<dbReference type="InterPro" id="IPR001734">
    <property type="entry name" value="Na/solute_symporter"/>
</dbReference>
<feature type="transmembrane region" description="Helical" evidence="6">
    <location>
        <begin position="174"/>
        <end position="194"/>
    </location>
</feature>
<comment type="similarity">
    <text evidence="2">Belongs to the sodium:solute symporter (SSF) (TC 2.A.21) family.</text>
</comment>
<evidence type="ECO:0000256" key="6">
    <source>
        <dbReference type="SAM" id="Phobius"/>
    </source>
</evidence>
<protein>
    <recommendedName>
        <fullName evidence="8">Sodium:solute symporter family protein</fullName>
    </recommendedName>
</protein>
<evidence type="ECO:0000256" key="1">
    <source>
        <dbReference type="ARBA" id="ARBA00004141"/>
    </source>
</evidence>
<dbReference type="InterPro" id="IPR038377">
    <property type="entry name" value="Na/Glc_symporter_sf"/>
</dbReference>
<gene>
    <name evidence="7" type="ORF">BECKLPF1236B_GA0070989_109715</name>
</gene>
<dbReference type="GO" id="GO:0022857">
    <property type="term" value="F:transmembrane transporter activity"/>
    <property type="evidence" value="ECO:0007669"/>
    <property type="project" value="InterPro"/>
</dbReference>
<keyword evidence="5 6" id="KW-0472">Membrane</keyword>
<dbReference type="GO" id="GO:0016020">
    <property type="term" value="C:membrane"/>
    <property type="evidence" value="ECO:0007669"/>
    <property type="project" value="UniProtKB-SubCell"/>
</dbReference>
<evidence type="ECO:0000256" key="3">
    <source>
        <dbReference type="ARBA" id="ARBA00022692"/>
    </source>
</evidence>
<feature type="transmembrane region" description="Helical" evidence="6">
    <location>
        <begin position="115"/>
        <end position="137"/>
    </location>
</feature>
<feature type="transmembrane region" description="Helical" evidence="6">
    <location>
        <begin position="89"/>
        <end position="109"/>
    </location>
</feature>
<keyword evidence="3 6" id="KW-0812">Transmembrane</keyword>
<feature type="transmembrane region" description="Helical" evidence="6">
    <location>
        <begin position="24"/>
        <end position="45"/>
    </location>
</feature>
<evidence type="ECO:0000256" key="2">
    <source>
        <dbReference type="ARBA" id="ARBA00006434"/>
    </source>
</evidence>
<proteinExistence type="inferred from homology"/>
<reference evidence="7" key="1">
    <citation type="submission" date="2019-02" db="EMBL/GenBank/DDBJ databases">
        <authorList>
            <person name="Gruber-Vodicka R. H."/>
            <person name="Seah K. B. B."/>
        </authorList>
    </citation>
    <scope>NUCLEOTIDE SEQUENCE</scope>
    <source>
        <strain evidence="7">BECK_S313</strain>
    </source>
</reference>
<evidence type="ECO:0000256" key="5">
    <source>
        <dbReference type="ARBA" id="ARBA00023136"/>
    </source>
</evidence>
<keyword evidence="4 6" id="KW-1133">Transmembrane helix</keyword>
<sequence length="197" mass="21312">MTEGVNESNVLTKVIELFSNLSPWAYAALVVALLIVFFAATLSTLDGQLLASAKAMIFDAAKVRNARDFLLGRQNDSGNEERLFKLSDVAMVVIAIVICGVTYAFHAGALSLFDMVYVAVIGQMSLVLPTLFMLYGLERYYRGFMGILLGLTAGGVAVVLNVMQIPTIMGIDNWLYIAPIATLLFGFLAIRVGMNAS</sequence>
<dbReference type="PROSITE" id="PS50283">
    <property type="entry name" value="NA_SOLUT_SYMP_3"/>
    <property type="match status" value="1"/>
</dbReference>
<dbReference type="AlphaFoldDB" id="A0A450WHN2"/>
<evidence type="ECO:0000256" key="4">
    <source>
        <dbReference type="ARBA" id="ARBA00022989"/>
    </source>
</evidence>
<dbReference type="Gene3D" id="1.20.1730.10">
    <property type="entry name" value="Sodium/glucose cotransporter"/>
    <property type="match status" value="1"/>
</dbReference>
<feature type="transmembrane region" description="Helical" evidence="6">
    <location>
        <begin position="144"/>
        <end position="162"/>
    </location>
</feature>